<dbReference type="AlphaFoldDB" id="A0A5B6UXP7"/>
<name>A0A5B6UXP7_9ROSI</name>
<organism evidence="3 4">
    <name type="scientific">Gossypium australe</name>
    <dbReference type="NCBI Taxonomy" id="47621"/>
    <lineage>
        <taxon>Eukaryota</taxon>
        <taxon>Viridiplantae</taxon>
        <taxon>Streptophyta</taxon>
        <taxon>Embryophyta</taxon>
        <taxon>Tracheophyta</taxon>
        <taxon>Spermatophyta</taxon>
        <taxon>Magnoliopsida</taxon>
        <taxon>eudicotyledons</taxon>
        <taxon>Gunneridae</taxon>
        <taxon>Pentapetalae</taxon>
        <taxon>rosids</taxon>
        <taxon>malvids</taxon>
        <taxon>Malvales</taxon>
        <taxon>Malvaceae</taxon>
        <taxon>Malvoideae</taxon>
        <taxon>Gossypium</taxon>
    </lineage>
</organism>
<feature type="compositionally biased region" description="Basic and acidic residues" evidence="1">
    <location>
        <begin position="591"/>
        <end position="602"/>
    </location>
</feature>
<dbReference type="SUPFAM" id="SSF56672">
    <property type="entry name" value="DNA/RNA polymerases"/>
    <property type="match status" value="1"/>
</dbReference>
<dbReference type="Proteomes" id="UP000325315">
    <property type="component" value="Unassembled WGS sequence"/>
</dbReference>
<gene>
    <name evidence="3" type="ORF">EPI10_027630</name>
</gene>
<evidence type="ECO:0000259" key="2">
    <source>
        <dbReference type="Pfam" id="PF00078"/>
    </source>
</evidence>
<dbReference type="Gene3D" id="3.10.10.10">
    <property type="entry name" value="HIV Type 1 Reverse Transcriptase, subunit A, domain 1"/>
    <property type="match status" value="1"/>
</dbReference>
<dbReference type="PANTHER" id="PTHR24559:SF444">
    <property type="entry name" value="REVERSE TRANSCRIPTASE DOMAIN-CONTAINING PROTEIN"/>
    <property type="match status" value="1"/>
</dbReference>
<evidence type="ECO:0000313" key="3">
    <source>
        <dbReference type="EMBL" id="KAA3461022.1"/>
    </source>
</evidence>
<dbReference type="InterPro" id="IPR043502">
    <property type="entry name" value="DNA/RNA_pol_sf"/>
</dbReference>
<dbReference type="Pfam" id="PF00078">
    <property type="entry name" value="RVT_1"/>
    <property type="match status" value="1"/>
</dbReference>
<dbReference type="EMBL" id="SMMG02000009">
    <property type="protein sequence ID" value="KAA3461022.1"/>
    <property type="molecule type" value="Genomic_DNA"/>
</dbReference>
<proteinExistence type="predicted"/>
<accession>A0A5B6UXP7</accession>
<evidence type="ECO:0000313" key="4">
    <source>
        <dbReference type="Proteomes" id="UP000325315"/>
    </source>
</evidence>
<protein>
    <submittedName>
        <fullName evidence="3">DNA/RNA polymerases superfamily protein</fullName>
    </submittedName>
</protein>
<keyword evidence="4" id="KW-1185">Reference proteome</keyword>
<dbReference type="InterPro" id="IPR000477">
    <property type="entry name" value="RT_dom"/>
</dbReference>
<comment type="caution">
    <text evidence="3">The sequence shown here is derived from an EMBL/GenBank/DDBJ whole genome shotgun (WGS) entry which is preliminary data.</text>
</comment>
<dbReference type="Gene3D" id="3.30.70.270">
    <property type="match status" value="2"/>
</dbReference>
<dbReference type="InterPro" id="IPR053134">
    <property type="entry name" value="RNA-dir_DNA_polymerase"/>
</dbReference>
<feature type="domain" description="Reverse transcriptase" evidence="2">
    <location>
        <begin position="36"/>
        <end position="182"/>
    </location>
</feature>
<feature type="region of interest" description="Disordered" evidence="1">
    <location>
        <begin position="591"/>
        <end position="614"/>
    </location>
</feature>
<dbReference type="PANTHER" id="PTHR24559">
    <property type="entry name" value="TRANSPOSON TY3-I GAG-POL POLYPROTEIN"/>
    <property type="match status" value="1"/>
</dbReference>
<dbReference type="OrthoDB" id="1733657at2759"/>
<reference evidence="4" key="1">
    <citation type="journal article" date="2019" name="Plant Biotechnol. J.">
        <title>Genome sequencing of the Australian wild diploid species Gossypium australe highlights disease resistance and delayed gland morphogenesis.</title>
        <authorList>
            <person name="Cai Y."/>
            <person name="Cai X."/>
            <person name="Wang Q."/>
            <person name="Wang P."/>
            <person name="Zhang Y."/>
            <person name="Cai C."/>
            <person name="Xu Y."/>
            <person name="Wang K."/>
            <person name="Zhou Z."/>
            <person name="Wang C."/>
            <person name="Geng S."/>
            <person name="Li B."/>
            <person name="Dong Q."/>
            <person name="Hou Y."/>
            <person name="Wang H."/>
            <person name="Ai P."/>
            <person name="Liu Z."/>
            <person name="Yi F."/>
            <person name="Sun M."/>
            <person name="An G."/>
            <person name="Cheng J."/>
            <person name="Zhang Y."/>
            <person name="Shi Q."/>
            <person name="Xie Y."/>
            <person name="Shi X."/>
            <person name="Chang Y."/>
            <person name="Huang F."/>
            <person name="Chen Y."/>
            <person name="Hong S."/>
            <person name="Mi L."/>
            <person name="Sun Q."/>
            <person name="Zhang L."/>
            <person name="Zhou B."/>
            <person name="Peng R."/>
            <person name="Zhang X."/>
            <person name="Liu F."/>
        </authorList>
    </citation>
    <scope>NUCLEOTIDE SEQUENCE [LARGE SCALE GENOMIC DNA]</scope>
    <source>
        <strain evidence="4">cv. PA1801</strain>
    </source>
</reference>
<sequence length="614" mass="71876">MTSKELNEMKVQLQELLNRGFIRPSLSPLEAPVVFIKKKDGIIKMCMDYRQLNKLMINNKYQLPGINDFFDQFRGAFVFSKIDLRSRYNQLKVKEFDVHKIAFRTRYGHYEFFVMPFSLTNTSATFIDLMNRVFQSYLDQFIMVFIDDILVYSKTEVDHDEHLRVVLYILCEKKLYAKLNKWGLDTFLRHVVSVKGICVDPKKIEAILKWKQPRNVFEIWSFLDLTGYYRRFMDEFSLIAAPLTKILCKNAPFLWTDNQCIIYTDYKSLKYLITQIEFNLKQHRRLELLKDYDCVIEYYPSKANVMANAFSWRFMSDLRAMFARLSLFEDGGLLAELQIGEGKTSDFGFNNEGVLCFRSCVCVPNGTELRQSILRKAHSSHYAMYLSGNKIRLRLSTNFLQVCFNPLRFHYGNRNIGLPLTPTKKDSVWVIVDRLTKSAHFFRFGSIILCRILGKTLILRSIYRLKDNSRGWEEFLPLAKFACSKSFHSSIQMAPYVALYGRKCHTLLCWTDLDGRRVIGPGMVTEIEDNKSYADLKGRDIEFAMGDQYLRGRRSSDLVIRASLALEIEVRPDLTFEEDLVQILDRENHGTEEATWEQKDSTRQQYPHLIELGP</sequence>
<evidence type="ECO:0000256" key="1">
    <source>
        <dbReference type="SAM" id="MobiDB-lite"/>
    </source>
</evidence>
<dbReference type="InterPro" id="IPR043128">
    <property type="entry name" value="Rev_trsase/Diguanyl_cyclase"/>
</dbReference>
<dbReference type="CDD" id="cd01647">
    <property type="entry name" value="RT_LTR"/>
    <property type="match status" value="1"/>
</dbReference>